<dbReference type="EMBL" id="VIGH01000001">
    <property type="protein sequence ID" value="TQF75261.1"/>
    <property type="molecule type" value="Genomic_DNA"/>
</dbReference>
<accession>A0A541BSE6</accession>
<dbReference type="AlphaFoldDB" id="A0A541BSE6"/>
<sequence>MLLRTDFSDDAAWQRLCDVASGLGGPAPEDAAFCASLECISESTLHDLMPEELVGLVPSPPPYFVFLADSLTFGHPEHPILAVDLNREPGRTVRVVPPSMWSIENNLSLGNMDFSDFADTADSIPDRIYRGF</sequence>
<gene>
    <name evidence="2" type="ORF">FK531_02835</name>
</gene>
<evidence type="ECO:0000259" key="1">
    <source>
        <dbReference type="Pfam" id="PF21962"/>
    </source>
</evidence>
<reference evidence="2 3" key="1">
    <citation type="submission" date="2019-06" db="EMBL/GenBank/DDBJ databases">
        <title>Rhodococcus spaelei sp. nov., isolated from a cave.</title>
        <authorList>
            <person name="Lee S.D."/>
        </authorList>
    </citation>
    <scope>NUCLEOTIDE SEQUENCE [LARGE SCALE GENOMIC DNA]</scope>
    <source>
        <strain evidence="2 3">C9-5</strain>
    </source>
</reference>
<protein>
    <recommendedName>
        <fullName evidence="1">DUF6924 domain-containing protein</fullName>
    </recommendedName>
</protein>
<dbReference type="Proteomes" id="UP000316256">
    <property type="component" value="Unassembled WGS sequence"/>
</dbReference>
<name>A0A541BSE6_9NOCA</name>
<proteinExistence type="predicted"/>
<comment type="caution">
    <text evidence="2">The sequence shown here is derived from an EMBL/GenBank/DDBJ whole genome shotgun (WGS) entry which is preliminary data.</text>
</comment>
<feature type="domain" description="DUF6924" evidence="1">
    <location>
        <begin position="1"/>
        <end position="132"/>
    </location>
</feature>
<evidence type="ECO:0000313" key="2">
    <source>
        <dbReference type="EMBL" id="TQF75261.1"/>
    </source>
</evidence>
<organism evidence="2 3">
    <name type="scientific">Rhodococcus spelaei</name>
    <dbReference type="NCBI Taxonomy" id="2546320"/>
    <lineage>
        <taxon>Bacteria</taxon>
        <taxon>Bacillati</taxon>
        <taxon>Actinomycetota</taxon>
        <taxon>Actinomycetes</taxon>
        <taxon>Mycobacteriales</taxon>
        <taxon>Nocardiaceae</taxon>
        <taxon>Rhodococcus</taxon>
    </lineage>
</organism>
<dbReference type="InterPro" id="IPR053832">
    <property type="entry name" value="DUF6924"/>
</dbReference>
<keyword evidence="3" id="KW-1185">Reference proteome</keyword>
<evidence type="ECO:0000313" key="3">
    <source>
        <dbReference type="Proteomes" id="UP000316256"/>
    </source>
</evidence>
<dbReference type="OrthoDB" id="7854965at2"/>
<dbReference type="Pfam" id="PF21962">
    <property type="entry name" value="DUF6924"/>
    <property type="match status" value="1"/>
</dbReference>